<evidence type="ECO:0000313" key="2">
    <source>
        <dbReference type="EMBL" id="MBM7614540.1"/>
    </source>
</evidence>
<dbReference type="Proteomes" id="UP001314796">
    <property type="component" value="Unassembled WGS sequence"/>
</dbReference>
<evidence type="ECO:0000256" key="1">
    <source>
        <dbReference type="SAM" id="Phobius"/>
    </source>
</evidence>
<proteinExistence type="predicted"/>
<keyword evidence="1" id="KW-1133">Transmembrane helix</keyword>
<comment type="caution">
    <text evidence="2">The sequence shown here is derived from an EMBL/GenBank/DDBJ whole genome shotgun (WGS) entry which is preliminary data.</text>
</comment>
<keyword evidence="1" id="KW-0812">Transmembrane</keyword>
<dbReference type="EMBL" id="JAFBEE010000005">
    <property type="protein sequence ID" value="MBM7614540.1"/>
    <property type="molecule type" value="Genomic_DNA"/>
</dbReference>
<keyword evidence="3" id="KW-1185">Reference proteome</keyword>
<reference evidence="2 3" key="1">
    <citation type="submission" date="2021-01" db="EMBL/GenBank/DDBJ databases">
        <title>Genomic Encyclopedia of Type Strains, Phase IV (KMG-IV): sequencing the most valuable type-strain genomes for metagenomic binning, comparative biology and taxonomic classification.</title>
        <authorList>
            <person name="Goeker M."/>
        </authorList>
    </citation>
    <scope>NUCLEOTIDE SEQUENCE [LARGE SCALE GENOMIC DNA]</scope>
    <source>
        <strain evidence="2 3">DSM 25890</strain>
    </source>
</reference>
<feature type="transmembrane region" description="Helical" evidence="1">
    <location>
        <begin position="21"/>
        <end position="47"/>
    </location>
</feature>
<accession>A0ABS2NNL9</accession>
<evidence type="ECO:0000313" key="3">
    <source>
        <dbReference type="Proteomes" id="UP001314796"/>
    </source>
</evidence>
<sequence length="53" mass="6311">MLKRSSKKNLDQMIHIQSQSMDVYFIFSVFQWILEFSLLLGCAYGFLMLFVEL</sequence>
<protein>
    <submittedName>
        <fullName evidence="2">Uncharacterized protein</fullName>
    </submittedName>
</protein>
<gene>
    <name evidence="2" type="ORF">JOC73_001052</name>
</gene>
<name>A0ABS2NNL9_9FIRM</name>
<keyword evidence="1" id="KW-0472">Membrane</keyword>
<organism evidence="2 3">
    <name type="scientific">Alkaliphilus hydrothermalis</name>
    <dbReference type="NCBI Taxonomy" id="1482730"/>
    <lineage>
        <taxon>Bacteria</taxon>
        <taxon>Bacillati</taxon>
        <taxon>Bacillota</taxon>
        <taxon>Clostridia</taxon>
        <taxon>Peptostreptococcales</taxon>
        <taxon>Natronincolaceae</taxon>
        <taxon>Alkaliphilus</taxon>
    </lineage>
</organism>